<reference evidence="3" key="2">
    <citation type="submission" date="2014-07" db="EMBL/GenBank/DDBJ databases">
        <authorList>
            <person name="Hull J."/>
        </authorList>
    </citation>
    <scope>NUCLEOTIDE SEQUENCE</scope>
</reference>
<dbReference type="CDD" id="cd01650">
    <property type="entry name" value="RT_nLTR_like"/>
    <property type="match status" value="1"/>
</dbReference>
<dbReference type="Pfam" id="PF00078">
    <property type="entry name" value="RVT_1"/>
    <property type="match status" value="1"/>
</dbReference>
<dbReference type="EMBL" id="GDHC01014856">
    <property type="protein sequence ID" value="JAQ03773.1"/>
    <property type="molecule type" value="Transcribed_RNA"/>
</dbReference>
<feature type="coiled-coil region" evidence="1">
    <location>
        <begin position="120"/>
        <end position="156"/>
    </location>
</feature>
<reference evidence="3" key="1">
    <citation type="journal article" date="2014" name="PLoS ONE">
        <title>Transcriptome-Based Identification of ABC Transporters in the Western Tarnished Plant Bug Lygus hesperus.</title>
        <authorList>
            <person name="Hull J.J."/>
            <person name="Chaney K."/>
            <person name="Geib S.M."/>
            <person name="Fabrick J.A."/>
            <person name="Brent C.S."/>
            <person name="Walsh D."/>
            <person name="Lavine L.C."/>
        </authorList>
    </citation>
    <scope>NUCLEOTIDE SEQUENCE</scope>
</reference>
<accession>A0A0A9WI21</accession>
<dbReference type="PANTHER" id="PTHR47027">
    <property type="entry name" value="REVERSE TRANSCRIPTASE DOMAIN-CONTAINING PROTEIN"/>
    <property type="match status" value="1"/>
</dbReference>
<evidence type="ECO:0000313" key="6">
    <source>
        <dbReference type="EMBL" id="JAQ10731.1"/>
    </source>
</evidence>
<proteinExistence type="predicted"/>
<evidence type="ECO:0000313" key="5">
    <source>
        <dbReference type="EMBL" id="JAQ03773.1"/>
    </source>
</evidence>
<dbReference type="Gene3D" id="3.30.70.270">
    <property type="match status" value="1"/>
</dbReference>
<dbReference type="InterPro" id="IPR043128">
    <property type="entry name" value="Rev_trsase/Diguanyl_cyclase"/>
</dbReference>
<dbReference type="InterPro" id="IPR043502">
    <property type="entry name" value="DNA/RNA_pol_sf"/>
</dbReference>
<dbReference type="InterPro" id="IPR000477">
    <property type="entry name" value="RT_dom"/>
</dbReference>
<evidence type="ECO:0000256" key="1">
    <source>
        <dbReference type="SAM" id="Coils"/>
    </source>
</evidence>
<keyword evidence="1" id="KW-0175">Coiled coil</keyword>
<evidence type="ECO:0000313" key="4">
    <source>
        <dbReference type="EMBL" id="JAG56469.1"/>
    </source>
</evidence>
<reference evidence="5" key="4">
    <citation type="journal article" date="2016" name="Gigascience">
        <title>De novo construction of an expanded transcriptome assembly for the western tarnished plant bug, Lygus hesperus.</title>
        <authorList>
            <person name="Tassone E.E."/>
            <person name="Geib S.M."/>
            <person name="Hall B."/>
            <person name="Fabrick J.A."/>
            <person name="Brent C.S."/>
            <person name="Hull J.J."/>
        </authorList>
    </citation>
    <scope>NUCLEOTIDE SEQUENCE</scope>
</reference>
<dbReference type="GO" id="GO:0071897">
    <property type="term" value="P:DNA biosynthetic process"/>
    <property type="evidence" value="ECO:0007669"/>
    <property type="project" value="UniProtKB-ARBA"/>
</dbReference>
<gene>
    <name evidence="6" type="primary">YTX2_1</name>
    <name evidence="5" type="synonym">YTX2_25</name>
    <name evidence="3" type="ORF">CM83_53571</name>
    <name evidence="5" type="ORF">g.82580</name>
    <name evidence="6" type="ORF">g.82582</name>
</gene>
<name>A0A0A9WI21_LYGHE</name>
<evidence type="ECO:0000259" key="2">
    <source>
        <dbReference type="PROSITE" id="PS50878"/>
    </source>
</evidence>
<dbReference type="EMBL" id="GBRD01009354">
    <property type="protein sequence ID" value="JAG56470.1"/>
    <property type="molecule type" value="Transcribed_RNA"/>
</dbReference>
<dbReference type="AlphaFoldDB" id="A0A0A9WI21"/>
<dbReference type="PROSITE" id="PS50878">
    <property type="entry name" value="RT_POL"/>
    <property type="match status" value="1"/>
</dbReference>
<evidence type="ECO:0000313" key="3">
    <source>
        <dbReference type="EMBL" id="JAG06133.1"/>
    </source>
</evidence>
<feature type="domain" description="Reverse transcriptase" evidence="2">
    <location>
        <begin position="270"/>
        <end position="540"/>
    </location>
</feature>
<dbReference type="EMBL" id="GBRD01009355">
    <property type="protein sequence ID" value="JAG56469.1"/>
    <property type="molecule type" value="Transcribed_RNA"/>
</dbReference>
<dbReference type="EMBL" id="GBHO01037471">
    <property type="protein sequence ID" value="JAG06133.1"/>
    <property type="molecule type" value="Transcribed_RNA"/>
</dbReference>
<protein>
    <submittedName>
        <fullName evidence="5">Transposon TX1 uncharacterized protein</fullName>
    </submittedName>
</protein>
<reference evidence="4" key="3">
    <citation type="submission" date="2014-09" db="EMBL/GenBank/DDBJ databases">
        <authorList>
            <person name="Magalhaes I.L.F."/>
            <person name="Oliveira U."/>
            <person name="Santos F.R."/>
            <person name="Vidigal T.H.D.A."/>
            <person name="Brescovit A.D."/>
            <person name="Santos A.J."/>
        </authorList>
    </citation>
    <scope>NUCLEOTIDE SEQUENCE</scope>
</reference>
<dbReference type="PANTHER" id="PTHR47027:SF20">
    <property type="entry name" value="REVERSE TRANSCRIPTASE-LIKE PROTEIN WITH RNA-DIRECTED DNA POLYMERASE DOMAIN"/>
    <property type="match status" value="1"/>
</dbReference>
<dbReference type="EMBL" id="GDHC01007898">
    <property type="protein sequence ID" value="JAQ10731.1"/>
    <property type="molecule type" value="Transcribed_RNA"/>
</dbReference>
<dbReference type="SUPFAM" id="SSF56672">
    <property type="entry name" value="DNA/RNA polymerases"/>
    <property type="match status" value="1"/>
</dbReference>
<organism evidence="3">
    <name type="scientific">Lygus hesperus</name>
    <name type="common">Western plant bug</name>
    <dbReference type="NCBI Taxonomy" id="30085"/>
    <lineage>
        <taxon>Eukaryota</taxon>
        <taxon>Metazoa</taxon>
        <taxon>Ecdysozoa</taxon>
        <taxon>Arthropoda</taxon>
        <taxon>Hexapoda</taxon>
        <taxon>Insecta</taxon>
        <taxon>Pterygota</taxon>
        <taxon>Neoptera</taxon>
        <taxon>Paraneoptera</taxon>
        <taxon>Hemiptera</taxon>
        <taxon>Heteroptera</taxon>
        <taxon>Panheteroptera</taxon>
        <taxon>Cimicomorpha</taxon>
        <taxon>Miridae</taxon>
        <taxon>Mirini</taxon>
        <taxon>Lygus</taxon>
    </lineage>
</organism>
<sequence length="727" mass="84170">MVQVLFRHRIANVKKAKRSNRPKWDVGKLKDENVRKSFQLTVAEQIERREHDIDFKPVEVESRWKAIKESVVQAAKEVVGEKRGDRNDWFDEDCFHALSLKNNARAKKIQRETRGNTQAYNDLRRKANTVLRRKQRANTNKKLEETEKLAVENESRNLYRNVRWFQKGFQPRADGCKDKDGRIIEDEGEVMERWSEHFRELLNKDTHSESPAEAFFGPQPQIDEPSLNEVQNAIKKLKNNKSSGSDGIVAEFLKNGGERLTESLHALILLIWNQEKMPEEWCTSLVFPIHKKGDKMECQNYRGISLLAVTYKVLSLILLERIKGYAEEALGVYQCGFRQNKSTTDQIFILRQAAEKFVEHDTELYLLFIDYQQAFDSLSRRGVMDALRKDGVPEKLVRLIDTTLRGSMSQVLIGNKVGEPFTMNSGVRQGDSLSATLFNLALNEAVKGIDKKGTAIDKSWQLLAYADDIALMGRSLVALREAFEALNEAGKPLGLKVNEMKTKFLKISPSYRVPRVLQSVAFGPYKFEQVDSFTYLGTSVNSKNRVQDEICSRIMAGNRAFYANIKLFTSRLISRSTKMRLYKSLISPVVCYGSETWTMRADDERRLRVFERKIIRRIYGAVKEGDSWRRRRNCEVAEILKNEDIVRFVKAGRIRWLGHVDRMPVDAGPKRMLRARMESRRKRGRPRNRWLDEVERDLRTIGMRRSQAESRNRWKDGVREAKGHLGL</sequence>